<name>A0A4Y7SGN8_COPMI</name>
<comment type="caution">
    <text evidence="2">The sequence shown here is derived from an EMBL/GenBank/DDBJ whole genome shotgun (WGS) entry which is preliminary data.</text>
</comment>
<protein>
    <submittedName>
        <fullName evidence="2">Uncharacterized protein</fullName>
    </submittedName>
</protein>
<evidence type="ECO:0000313" key="2">
    <source>
        <dbReference type="EMBL" id="TEB21053.1"/>
    </source>
</evidence>
<keyword evidence="3" id="KW-1185">Reference proteome</keyword>
<accession>A0A4Y7SGN8</accession>
<feature type="region of interest" description="Disordered" evidence="1">
    <location>
        <begin position="1"/>
        <end position="110"/>
    </location>
</feature>
<organism evidence="2 3">
    <name type="scientific">Coprinellus micaceus</name>
    <name type="common">Glistening ink-cap mushroom</name>
    <name type="synonym">Coprinus micaceus</name>
    <dbReference type="NCBI Taxonomy" id="71717"/>
    <lineage>
        <taxon>Eukaryota</taxon>
        <taxon>Fungi</taxon>
        <taxon>Dikarya</taxon>
        <taxon>Basidiomycota</taxon>
        <taxon>Agaricomycotina</taxon>
        <taxon>Agaricomycetes</taxon>
        <taxon>Agaricomycetidae</taxon>
        <taxon>Agaricales</taxon>
        <taxon>Agaricineae</taxon>
        <taxon>Psathyrellaceae</taxon>
        <taxon>Coprinellus</taxon>
    </lineage>
</organism>
<reference evidence="2 3" key="1">
    <citation type="journal article" date="2019" name="Nat. Ecol. Evol.">
        <title>Megaphylogeny resolves global patterns of mushroom evolution.</title>
        <authorList>
            <person name="Varga T."/>
            <person name="Krizsan K."/>
            <person name="Foldi C."/>
            <person name="Dima B."/>
            <person name="Sanchez-Garcia M."/>
            <person name="Sanchez-Ramirez S."/>
            <person name="Szollosi G.J."/>
            <person name="Szarkandi J.G."/>
            <person name="Papp V."/>
            <person name="Albert L."/>
            <person name="Andreopoulos W."/>
            <person name="Angelini C."/>
            <person name="Antonin V."/>
            <person name="Barry K.W."/>
            <person name="Bougher N.L."/>
            <person name="Buchanan P."/>
            <person name="Buyck B."/>
            <person name="Bense V."/>
            <person name="Catcheside P."/>
            <person name="Chovatia M."/>
            <person name="Cooper J."/>
            <person name="Damon W."/>
            <person name="Desjardin D."/>
            <person name="Finy P."/>
            <person name="Geml J."/>
            <person name="Haridas S."/>
            <person name="Hughes K."/>
            <person name="Justo A."/>
            <person name="Karasinski D."/>
            <person name="Kautmanova I."/>
            <person name="Kiss B."/>
            <person name="Kocsube S."/>
            <person name="Kotiranta H."/>
            <person name="LaButti K.M."/>
            <person name="Lechner B.E."/>
            <person name="Liimatainen K."/>
            <person name="Lipzen A."/>
            <person name="Lukacs Z."/>
            <person name="Mihaltcheva S."/>
            <person name="Morgado L.N."/>
            <person name="Niskanen T."/>
            <person name="Noordeloos M.E."/>
            <person name="Ohm R.A."/>
            <person name="Ortiz-Santana B."/>
            <person name="Ovrebo C."/>
            <person name="Racz N."/>
            <person name="Riley R."/>
            <person name="Savchenko A."/>
            <person name="Shiryaev A."/>
            <person name="Soop K."/>
            <person name="Spirin V."/>
            <person name="Szebenyi C."/>
            <person name="Tomsovsky M."/>
            <person name="Tulloss R.E."/>
            <person name="Uehling J."/>
            <person name="Grigoriev I.V."/>
            <person name="Vagvolgyi C."/>
            <person name="Papp T."/>
            <person name="Martin F.M."/>
            <person name="Miettinen O."/>
            <person name="Hibbett D.S."/>
            <person name="Nagy L.G."/>
        </authorList>
    </citation>
    <scope>NUCLEOTIDE SEQUENCE [LARGE SCALE GENOMIC DNA]</scope>
    <source>
        <strain evidence="2 3">FP101781</strain>
    </source>
</reference>
<feature type="compositionally biased region" description="Pro residues" evidence="1">
    <location>
        <begin position="312"/>
        <end position="328"/>
    </location>
</feature>
<sequence>MILSLRRPQSPSADSVLRIDAQPLSFPYRSSTRWSRHSDNSKRLQSPPHRASRLGTPQRAPSASASARDGDNNRARSPSPPFPSTFLEPQHRNRGHLLTRPRTPRRTTPRHSVEVWVYPKTHYYDDGEETGEFEACFPAAISSPSGDHAKTQAHADTEDESCAGTETETLPSWAEARCASQECGCVGRFERRRGRGRSSSVEGQGEREGREGRDGGDEWGGELGGWDGRRGGTGRKRRRDNGGEGDADGQRKLRRTPPPPRSPTPPRTPSIQFQPTPRARHASRGRRAGPSAPLGLGLGLGLFNPRLAVPLPRSPKLPPSPFPAPLLPRRPLHPTPNLAFSHLRASPSPSPSKPPSASVPNLVHERHDVGLSRATARRGSRRGRRLWGRYPVSLS</sequence>
<evidence type="ECO:0000313" key="3">
    <source>
        <dbReference type="Proteomes" id="UP000298030"/>
    </source>
</evidence>
<feature type="region of interest" description="Disordered" evidence="1">
    <location>
        <begin position="312"/>
        <end position="395"/>
    </location>
</feature>
<feature type="compositionally biased region" description="Basic residues" evidence="1">
    <location>
        <begin position="278"/>
        <end position="287"/>
    </location>
</feature>
<dbReference type="AlphaFoldDB" id="A0A4Y7SGN8"/>
<feature type="region of interest" description="Disordered" evidence="1">
    <location>
        <begin position="192"/>
        <end position="293"/>
    </location>
</feature>
<feature type="compositionally biased region" description="Basic residues" evidence="1">
    <location>
        <begin position="92"/>
        <end position="109"/>
    </location>
</feature>
<feature type="compositionally biased region" description="Basic and acidic residues" evidence="1">
    <location>
        <begin position="204"/>
        <end position="216"/>
    </location>
</feature>
<feature type="compositionally biased region" description="Basic and acidic residues" evidence="1">
    <location>
        <begin position="147"/>
        <end position="156"/>
    </location>
</feature>
<dbReference type="EMBL" id="QPFP01000124">
    <property type="protein sequence ID" value="TEB21053.1"/>
    <property type="molecule type" value="Genomic_DNA"/>
</dbReference>
<gene>
    <name evidence="2" type="ORF">FA13DRAFT_171229</name>
</gene>
<feature type="compositionally biased region" description="Pro residues" evidence="1">
    <location>
        <begin position="256"/>
        <end position="268"/>
    </location>
</feature>
<evidence type="ECO:0000256" key="1">
    <source>
        <dbReference type="SAM" id="MobiDB-lite"/>
    </source>
</evidence>
<dbReference type="Proteomes" id="UP000298030">
    <property type="component" value="Unassembled WGS sequence"/>
</dbReference>
<feature type="compositionally biased region" description="Basic residues" evidence="1">
    <location>
        <begin position="375"/>
        <end position="387"/>
    </location>
</feature>
<proteinExistence type="predicted"/>
<feature type="region of interest" description="Disordered" evidence="1">
    <location>
        <begin position="144"/>
        <end position="168"/>
    </location>
</feature>